<dbReference type="EMBL" id="AJYW02000073">
    <property type="protein sequence ID" value="OEE77714.1"/>
    <property type="molecule type" value="Genomic_DNA"/>
</dbReference>
<name>A0A1E5D2G4_9VIBR</name>
<dbReference type="RefSeq" id="WP_017052628.1">
    <property type="nucleotide sequence ID" value="NZ_AJYW02000073.1"/>
</dbReference>
<dbReference type="Proteomes" id="UP000094165">
    <property type="component" value="Unassembled WGS sequence"/>
</dbReference>
<keyword evidence="3" id="KW-1185">Reference proteome</keyword>
<evidence type="ECO:0000313" key="3">
    <source>
        <dbReference type="Proteomes" id="UP000094165"/>
    </source>
</evidence>
<dbReference type="InterPro" id="IPR001173">
    <property type="entry name" value="Glyco_trans_2-like"/>
</dbReference>
<dbReference type="GO" id="GO:0016758">
    <property type="term" value="F:hexosyltransferase activity"/>
    <property type="evidence" value="ECO:0007669"/>
    <property type="project" value="UniProtKB-ARBA"/>
</dbReference>
<dbReference type="CDD" id="cd00761">
    <property type="entry name" value="Glyco_tranf_GTA_type"/>
    <property type="match status" value="1"/>
</dbReference>
<proteinExistence type="predicted"/>
<dbReference type="Gene3D" id="3.90.550.10">
    <property type="entry name" value="Spore Coat Polysaccharide Biosynthesis Protein SpsA, Chain A"/>
    <property type="match status" value="1"/>
</dbReference>
<gene>
    <name evidence="2" type="ORF">A130_14380</name>
</gene>
<protein>
    <recommendedName>
        <fullName evidence="1">Glycosyltransferase 2-like domain-containing protein</fullName>
    </recommendedName>
</protein>
<dbReference type="InterPro" id="IPR029044">
    <property type="entry name" value="Nucleotide-diphossugar_trans"/>
</dbReference>
<evidence type="ECO:0000313" key="2">
    <source>
        <dbReference type="EMBL" id="OEE77714.1"/>
    </source>
</evidence>
<reference evidence="2 3" key="1">
    <citation type="journal article" date="2012" name="Science">
        <title>Ecological populations of bacteria act as socially cohesive units of antibiotic production and resistance.</title>
        <authorList>
            <person name="Cordero O.X."/>
            <person name="Wildschutte H."/>
            <person name="Kirkup B."/>
            <person name="Proehl S."/>
            <person name="Ngo L."/>
            <person name="Hussain F."/>
            <person name="Le Roux F."/>
            <person name="Mincer T."/>
            <person name="Polz M.F."/>
        </authorList>
    </citation>
    <scope>NUCLEOTIDE SEQUENCE [LARGE SCALE GENOMIC DNA]</scope>
    <source>
        <strain evidence="2 3">FF-238</strain>
    </source>
</reference>
<dbReference type="SUPFAM" id="SSF53448">
    <property type="entry name" value="Nucleotide-diphospho-sugar transferases"/>
    <property type="match status" value="1"/>
</dbReference>
<feature type="domain" description="Glycosyltransferase 2-like" evidence="1">
    <location>
        <begin position="8"/>
        <end position="164"/>
    </location>
</feature>
<dbReference type="PANTHER" id="PTHR22916">
    <property type="entry name" value="GLYCOSYLTRANSFERASE"/>
    <property type="match status" value="1"/>
</dbReference>
<organism evidence="2 3">
    <name type="scientific">Vibrio genomosp. F6 str. FF-238</name>
    <dbReference type="NCBI Taxonomy" id="1191298"/>
    <lineage>
        <taxon>Bacteria</taxon>
        <taxon>Pseudomonadati</taxon>
        <taxon>Pseudomonadota</taxon>
        <taxon>Gammaproteobacteria</taxon>
        <taxon>Vibrionales</taxon>
        <taxon>Vibrionaceae</taxon>
        <taxon>Vibrio</taxon>
    </lineage>
</organism>
<dbReference type="PANTHER" id="PTHR22916:SF3">
    <property type="entry name" value="UDP-GLCNAC:BETAGAL BETA-1,3-N-ACETYLGLUCOSAMINYLTRANSFERASE-LIKE PROTEIN 1"/>
    <property type="match status" value="1"/>
</dbReference>
<dbReference type="Pfam" id="PF00535">
    <property type="entry name" value="Glycos_transf_2"/>
    <property type="match status" value="1"/>
</dbReference>
<dbReference type="AlphaFoldDB" id="A0A1E5D2G4"/>
<sequence length="292" mass="33835">MKEFPLVSVIVPTLNRSHLLTSAVKSIEQQDYPKVEIIIVDDCSDDAVIPPDCDMPIRVIRNNIRKGGAFSRNRGVLESKGQYICFLDDDDTYRFDKISYLIGRFIENDGATVVFGSVIKSNISNHLLGKVNKNLKHSCAISSVEAIGGLHTNGSLIKRSVFDRIRFNESLRKYQDTQLHFDLIKSEKAMYFDHVVSVWNNEHEYEQVTDTKTEEQHKNGIANFIKFYQHALEKHKLNIFDLWYFYKRRMYLVAVASNAFNRFEIPVRISWYDKVVLSIFMACLKFKSGCRK</sequence>
<comment type="caution">
    <text evidence="2">The sequence shown here is derived from an EMBL/GenBank/DDBJ whole genome shotgun (WGS) entry which is preliminary data.</text>
</comment>
<accession>A0A1E5D2G4</accession>
<evidence type="ECO:0000259" key="1">
    <source>
        <dbReference type="Pfam" id="PF00535"/>
    </source>
</evidence>